<sequence length="817" mass="89665">MVNDMMGRSWLDDPNELSHSPSSQPQFHHSGRNVYSLLARREISPRTKCVPRRKWGEAAKRNAESPFQIKSEAVIDARHSLYSWVEAESLWHLSAKYCPLMPPPRSTIAAAFSADGKKLASTHGDHTVKIIDCQSGSCLKVLSGHQRTPWVVRFHPEHPEILASGSLDHEVRLWDASTSECIGSRDFYRPIASIAFHAEGELLAVASGHKLYLWHYNRRGEASSPAVVLKTKRSLRAVHFHPNAAPFLLTAEVNDLDSSDSLMAQATSPGYLCYPPPAVYMANGHSTDHLSLAAELPLMPLPYMNVPSSERDYSRADFQVFNRPFNSSSVEVESAPMQSRLDATAMDQHDRGVSSMEMSPSIPSDTHAAMEETVANYYHNGVQSAVCEFTTNTTETTEFQHVESYRGSGSSIQDIYGGASSAPPVISHSFGVPGSIPNQPDRVPSELRQHHYLPFRDPACWEFPFLQGWLMGQSQAGMHQILPLGSGAHEHSSGYVGLGSAILTSESLAHDGEVPVTSLAISSSIDRALISERPVLRHRPSRTRLTSIPEFMQGDSIPFVGRIQSGIVTSLAANTAAELPCTVKLRIWSHNVKNPCAPLNAERCRLTIPHAVLCSEMGAHFSPCGRFLAACVACVLPQMETDPGLLTQIHQDVTGAATSPTRHPISARQVMYELRIYSLDESTFGSVLVSRAIRAAHCLTSIQFSPTSEHILLAYGRRHGSLLKSIVINGETSVPIYTVLEVYRGSDMELVRALTSAEDEVNVACFHPLAGGGLVYGTKEGKLRVLKYNGAHGVSYSGPNFFPEEDMVEVELFSKLW</sequence>
<dbReference type="InterPro" id="IPR036322">
    <property type="entry name" value="WD40_repeat_dom_sf"/>
</dbReference>
<comment type="caution">
    <text evidence="4">The sequence shown here is derived from an EMBL/GenBank/DDBJ whole genome shotgun (WGS) entry which is preliminary data.</text>
</comment>
<reference evidence="4 5" key="1">
    <citation type="submission" date="2024-02" db="EMBL/GenBank/DDBJ databases">
        <authorList>
            <person name="Vignale AGUSTIN F."/>
            <person name="Sosa J E."/>
            <person name="Modenutti C."/>
        </authorList>
    </citation>
    <scope>NUCLEOTIDE SEQUENCE [LARGE SCALE GENOMIC DNA]</scope>
</reference>
<dbReference type="InterPro" id="IPR019775">
    <property type="entry name" value="WD40_repeat_CS"/>
</dbReference>
<name>A0ABC8R756_9AQUA</name>
<keyword evidence="5" id="KW-1185">Reference proteome</keyword>
<organism evidence="4 5">
    <name type="scientific">Ilex paraguariensis</name>
    <name type="common">yerba mate</name>
    <dbReference type="NCBI Taxonomy" id="185542"/>
    <lineage>
        <taxon>Eukaryota</taxon>
        <taxon>Viridiplantae</taxon>
        <taxon>Streptophyta</taxon>
        <taxon>Embryophyta</taxon>
        <taxon>Tracheophyta</taxon>
        <taxon>Spermatophyta</taxon>
        <taxon>Magnoliopsida</taxon>
        <taxon>eudicotyledons</taxon>
        <taxon>Gunneridae</taxon>
        <taxon>Pentapetalae</taxon>
        <taxon>asterids</taxon>
        <taxon>campanulids</taxon>
        <taxon>Aquifoliales</taxon>
        <taxon>Aquifoliaceae</taxon>
        <taxon>Ilex</taxon>
    </lineage>
</organism>
<dbReference type="InterPro" id="IPR015943">
    <property type="entry name" value="WD40/YVTN_repeat-like_dom_sf"/>
</dbReference>
<dbReference type="Gene3D" id="2.130.10.10">
    <property type="entry name" value="YVTN repeat-like/Quinoprotein amine dehydrogenase"/>
    <property type="match status" value="1"/>
</dbReference>
<dbReference type="PANTHER" id="PTHR22874:SF8">
    <property type="entry name" value="TRANSDUCIN FAMILY PROTEIN _ WD-40 REPEAT FAMILY PROTEIN"/>
    <property type="match status" value="1"/>
</dbReference>
<dbReference type="Proteomes" id="UP001642360">
    <property type="component" value="Unassembled WGS sequence"/>
</dbReference>
<dbReference type="PANTHER" id="PTHR22874">
    <property type="entry name" value="ACTIVATING MOLECULE IN BECN1-REGULATED AUTOPHAGY PROTEIN 1"/>
    <property type="match status" value="1"/>
</dbReference>
<evidence type="ECO:0008006" key="6">
    <source>
        <dbReference type="Google" id="ProtNLM"/>
    </source>
</evidence>
<protein>
    <recommendedName>
        <fullName evidence="6">Activating molecule in BECN1-regulated autophagy protein 1</fullName>
    </recommendedName>
</protein>
<dbReference type="InterPro" id="IPR052596">
    <property type="entry name" value="AMBRA1_autophagy"/>
</dbReference>
<dbReference type="FunFam" id="2.130.10.10:FF:000476">
    <property type="entry name" value="Activating molecule in BECN1-regulated autophagy protein"/>
    <property type="match status" value="1"/>
</dbReference>
<dbReference type="SUPFAM" id="SSF82171">
    <property type="entry name" value="DPP6 N-terminal domain-like"/>
    <property type="match status" value="1"/>
</dbReference>
<proteinExistence type="predicted"/>
<evidence type="ECO:0000256" key="1">
    <source>
        <dbReference type="ARBA" id="ARBA00022574"/>
    </source>
</evidence>
<dbReference type="EMBL" id="CAUOFW020001081">
    <property type="protein sequence ID" value="CAK9140841.1"/>
    <property type="molecule type" value="Genomic_DNA"/>
</dbReference>
<dbReference type="Pfam" id="PF00400">
    <property type="entry name" value="WD40"/>
    <property type="match status" value="2"/>
</dbReference>
<keyword evidence="1 3" id="KW-0853">WD repeat</keyword>
<accession>A0ABC8R756</accession>
<dbReference type="PROSITE" id="PS00678">
    <property type="entry name" value="WD_REPEATS_1"/>
    <property type="match status" value="1"/>
</dbReference>
<evidence type="ECO:0000313" key="5">
    <source>
        <dbReference type="Proteomes" id="UP001642360"/>
    </source>
</evidence>
<gene>
    <name evidence="4" type="ORF">ILEXP_LOCUS8350</name>
</gene>
<dbReference type="AlphaFoldDB" id="A0ABC8R756"/>
<dbReference type="PROSITE" id="PS50082">
    <property type="entry name" value="WD_REPEATS_2"/>
    <property type="match status" value="1"/>
</dbReference>
<dbReference type="PROSITE" id="PS50294">
    <property type="entry name" value="WD_REPEATS_REGION"/>
    <property type="match status" value="1"/>
</dbReference>
<evidence type="ECO:0000313" key="4">
    <source>
        <dbReference type="EMBL" id="CAK9140841.1"/>
    </source>
</evidence>
<evidence type="ECO:0000256" key="2">
    <source>
        <dbReference type="ARBA" id="ARBA00022737"/>
    </source>
</evidence>
<keyword evidence="2" id="KW-0677">Repeat</keyword>
<feature type="repeat" description="WD" evidence="3">
    <location>
        <begin position="142"/>
        <end position="184"/>
    </location>
</feature>
<dbReference type="SMART" id="SM00320">
    <property type="entry name" value="WD40"/>
    <property type="match status" value="4"/>
</dbReference>
<evidence type="ECO:0000256" key="3">
    <source>
        <dbReference type="PROSITE-ProRule" id="PRU00221"/>
    </source>
</evidence>
<dbReference type="InterPro" id="IPR001680">
    <property type="entry name" value="WD40_rpt"/>
</dbReference>
<dbReference type="SUPFAM" id="SSF50978">
    <property type="entry name" value="WD40 repeat-like"/>
    <property type="match status" value="1"/>
</dbReference>